<evidence type="ECO:0000256" key="4">
    <source>
        <dbReference type="ARBA" id="ARBA00022481"/>
    </source>
</evidence>
<evidence type="ECO:0000256" key="5">
    <source>
        <dbReference type="ARBA" id="ARBA00022519"/>
    </source>
</evidence>
<dbReference type="Pfam" id="PF12019">
    <property type="entry name" value="GspH"/>
    <property type="match status" value="1"/>
</dbReference>
<sequence>MERAGTQDGFTLVEMLVVLALFAIVAAASGFAMAGGRPGRLVAATTDRLAADLQRTRIDAVRSGRARSLSFETAERRWRRDGADPVTLSEGMVLDLVTAREAAGRGTAGGGAAIAFLPDGRSTGGRIDVRMGEAHRSLVVDWLTGSVREDRP</sequence>
<evidence type="ECO:0000259" key="12">
    <source>
        <dbReference type="Pfam" id="PF12019"/>
    </source>
</evidence>
<comment type="similarity">
    <text evidence="9">Belongs to the GSP H family.</text>
</comment>
<dbReference type="GO" id="GO:0015628">
    <property type="term" value="P:protein secretion by the type II secretion system"/>
    <property type="evidence" value="ECO:0007669"/>
    <property type="project" value="InterPro"/>
</dbReference>
<accession>A0A7W6H8V2</accession>
<evidence type="ECO:0000313" key="14">
    <source>
        <dbReference type="Proteomes" id="UP000542776"/>
    </source>
</evidence>
<feature type="domain" description="General secretion pathway GspH" evidence="12">
    <location>
        <begin position="46"/>
        <end position="142"/>
    </location>
</feature>
<dbReference type="InterPro" id="IPR012902">
    <property type="entry name" value="N_methyl_site"/>
</dbReference>
<proteinExistence type="inferred from homology"/>
<evidence type="ECO:0000256" key="1">
    <source>
        <dbReference type="ARBA" id="ARBA00004377"/>
    </source>
</evidence>
<evidence type="ECO:0000256" key="8">
    <source>
        <dbReference type="ARBA" id="ARBA00023136"/>
    </source>
</evidence>
<evidence type="ECO:0000256" key="3">
    <source>
        <dbReference type="ARBA" id="ARBA00022475"/>
    </source>
</evidence>
<reference evidence="13 14" key="1">
    <citation type="submission" date="2020-08" db="EMBL/GenBank/DDBJ databases">
        <title>Genomic Encyclopedia of Type Strains, Phase IV (KMG-IV): sequencing the most valuable type-strain genomes for metagenomic binning, comparative biology and taxonomic classification.</title>
        <authorList>
            <person name="Goeker M."/>
        </authorList>
    </citation>
    <scope>NUCLEOTIDE SEQUENCE [LARGE SCALE GENOMIC DNA]</scope>
    <source>
        <strain evidence="13 14">DSM 102238</strain>
    </source>
</reference>
<dbReference type="Proteomes" id="UP000542776">
    <property type="component" value="Unassembled WGS sequence"/>
</dbReference>
<dbReference type="InterPro" id="IPR045584">
    <property type="entry name" value="Pilin-like"/>
</dbReference>
<evidence type="ECO:0000313" key="13">
    <source>
        <dbReference type="EMBL" id="MBB4000652.1"/>
    </source>
</evidence>
<name>A0A7W6H8V2_9HYPH</name>
<evidence type="ECO:0000256" key="11">
    <source>
        <dbReference type="SAM" id="Phobius"/>
    </source>
</evidence>
<dbReference type="RefSeq" id="WP_183202627.1">
    <property type="nucleotide sequence ID" value="NZ_JACIEK010000025.1"/>
</dbReference>
<keyword evidence="3" id="KW-1003">Cell membrane</keyword>
<gene>
    <name evidence="13" type="ORF">GGR04_004532</name>
</gene>
<dbReference type="AlphaFoldDB" id="A0A7W6H8V2"/>
<dbReference type="Pfam" id="PF07963">
    <property type="entry name" value="N_methyl"/>
    <property type="match status" value="1"/>
</dbReference>
<dbReference type="GO" id="GO:0015627">
    <property type="term" value="C:type II protein secretion system complex"/>
    <property type="evidence" value="ECO:0007669"/>
    <property type="project" value="InterPro"/>
</dbReference>
<evidence type="ECO:0000256" key="2">
    <source>
        <dbReference type="ARBA" id="ARBA00021549"/>
    </source>
</evidence>
<evidence type="ECO:0000256" key="6">
    <source>
        <dbReference type="ARBA" id="ARBA00022692"/>
    </source>
</evidence>
<dbReference type="EMBL" id="JACIEK010000025">
    <property type="protein sequence ID" value="MBB4000652.1"/>
    <property type="molecule type" value="Genomic_DNA"/>
</dbReference>
<evidence type="ECO:0000256" key="9">
    <source>
        <dbReference type="ARBA" id="ARBA00025772"/>
    </source>
</evidence>
<keyword evidence="7 11" id="KW-1133">Transmembrane helix</keyword>
<keyword evidence="14" id="KW-1185">Reference proteome</keyword>
<keyword evidence="4" id="KW-0488">Methylation</keyword>
<keyword evidence="5" id="KW-0997">Cell inner membrane</keyword>
<dbReference type="SUPFAM" id="SSF54523">
    <property type="entry name" value="Pili subunits"/>
    <property type="match status" value="1"/>
</dbReference>
<protein>
    <recommendedName>
        <fullName evidence="2">Type II secretion system protein H</fullName>
    </recommendedName>
    <alternativeName>
        <fullName evidence="10">General secretion pathway protein H</fullName>
    </alternativeName>
</protein>
<dbReference type="InterPro" id="IPR022346">
    <property type="entry name" value="T2SS_GspH"/>
</dbReference>
<dbReference type="GO" id="GO:0005886">
    <property type="term" value="C:plasma membrane"/>
    <property type="evidence" value="ECO:0007669"/>
    <property type="project" value="UniProtKB-SubCell"/>
</dbReference>
<comment type="subcellular location">
    <subcellularLocation>
        <location evidence="1">Cell inner membrane</location>
        <topology evidence="1">Single-pass membrane protein</topology>
    </subcellularLocation>
</comment>
<evidence type="ECO:0000256" key="7">
    <source>
        <dbReference type="ARBA" id="ARBA00022989"/>
    </source>
</evidence>
<organism evidence="13 14">
    <name type="scientific">Aureimonas pseudogalii</name>
    <dbReference type="NCBI Taxonomy" id="1744844"/>
    <lineage>
        <taxon>Bacteria</taxon>
        <taxon>Pseudomonadati</taxon>
        <taxon>Pseudomonadota</taxon>
        <taxon>Alphaproteobacteria</taxon>
        <taxon>Hyphomicrobiales</taxon>
        <taxon>Aurantimonadaceae</taxon>
        <taxon>Aureimonas</taxon>
    </lineage>
</organism>
<comment type="caution">
    <text evidence="13">The sequence shown here is derived from an EMBL/GenBank/DDBJ whole genome shotgun (WGS) entry which is preliminary data.</text>
</comment>
<keyword evidence="8 11" id="KW-0472">Membrane</keyword>
<keyword evidence="6 11" id="KW-0812">Transmembrane</keyword>
<dbReference type="NCBIfam" id="TIGR02532">
    <property type="entry name" value="IV_pilin_GFxxxE"/>
    <property type="match status" value="1"/>
</dbReference>
<feature type="transmembrane region" description="Helical" evidence="11">
    <location>
        <begin position="12"/>
        <end position="34"/>
    </location>
</feature>
<evidence type="ECO:0000256" key="10">
    <source>
        <dbReference type="ARBA" id="ARBA00030775"/>
    </source>
</evidence>